<dbReference type="STRING" id="1297742.A176_001878"/>
<comment type="subcellular location">
    <subcellularLocation>
        <location evidence="1">Cell membrane</location>
        <topology evidence="1">Multi-pass membrane protein</topology>
    </subcellularLocation>
</comment>
<sequence length="502" mass="53640">MSTGDRLTPVTTILRHPWAPLLLVGVGAWLLRVAAFFNRNGALGYPVDFDEGVYFSAAALLAHGVLPYRDYFFVHPPGIAVLWAPVAAFARVMDVDSVLAAVRWCVPALGALSTVLSGRIVQERWGTRAGVVAALVYAVHPEASASDRAMVLEPVLNLACLGMAWVLLRPAEGREAWRRDVGAGVLLATACAVKLTAGVWVLATVWALGGGGEWRRALRTVGAAAVAGLVWMGPFLVMAAEPLLEGLLRFQVLRPPDGVLEPSIRLRLLMGESHWGVSVLSLLGLAVALVRSRRRDAVAERLFSVAGLLTVAVFLSSKSFFSHYNASLAPVTAVLSGLGASWVLAWADQRSRRFAVAATGVLGLTALSTLSEAIRLSKQRDRGLLVIGGAIRAAVPADASLCAFEPGWAIAAGRLPGVPLGNPILVDPYGFMLHGAVGATARFATAAAAFEDESTQHTVKPLLERCDYLVLLGRGEWQLSAASERWVGERFTREGDVWKRRP</sequence>
<evidence type="ECO:0000256" key="3">
    <source>
        <dbReference type="ARBA" id="ARBA00022676"/>
    </source>
</evidence>
<gene>
    <name evidence="10" type="ORF">A176_001878</name>
</gene>
<feature type="transmembrane region" description="Helical" evidence="8">
    <location>
        <begin position="150"/>
        <end position="168"/>
    </location>
</feature>
<dbReference type="Proteomes" id="UP000009026">
    <property type="component" value="Chromosome"/>
</dbReference>
<feature type="transmembrane region" description="Helical" evidence="8">
    <location>
        <begin position="220"/>
        <end position="240"/>
    </location>
</feature>
<dbReference type="InterPro" id="IPR038731">
    <property type="entry name" value="RgtA/B/C-like"/>
</dbReference>
<dbReference type="PATRIC" id="fig|1297742.4.peg.1899"/>
<feature type="transmembrane region" description="Helical" evidence="8">
    <location>
        <begin position="183"/>
        <end position="208"/>
    </location>
</feature>
<keyword evidence="7 8" id="KW-0472">Membrane</keyword>
<keyword evidence="4" id="KW-0808">Transferase</keyword>
<feature type="transmembrane region" description="Helical" evidence="8">
    <location>
        <begin position="302"/>
        <end position="321"/>
    </location>
</feature>
<evidence type="ECO:0000256" key="5">
    <source>
        <dbReference type="ARBA" id="ARBA00022692"/>
    </source>
</evidence>
<evidence type="ECO:0000256" key="8">
    <source>
        <dbReference type="SAM" id="Phobius"/>
    </source>
</evidence>
<keyword evidence="11" id="KW-1185">Reference proteome</keyword>
<keyword evidence="2" id="KW-1003">Cell membrane</keyword>
<dbReference type="PANTHER" id="PTHR33908:SF11">
    <property type="entry name" value="MEMBRANE PROTEIN"/>
    <property type="match status" value="1"/>
</dbReference>
<protein>
    <recommendedName>
        <fullName evidence="9">Glycosyltransferase RgtA/B/C/D-like domain-containing protein</fullName>
    </recommendedName>
</protein>
<dbReference type="GO" id="GO:0005886">
    <property type="term" value="C:plasma membrane"/>
    <property type="evidence" value="ECO:0007669"/>
    <property type="project" value="UniProtKB-SubCell"/>
</dbReference>
<feature type="transmembrane region" description="Helical" evidence="8">
    <location>
        <begin position="273"/>
        <end position="290"/>
    </location>
</feature>
<evidence type="ECO:0000259" key="9">
    <source>
        <dbReference type="Pfam" id="PF13231"/>
    </source>
</evidence>
<evidence type="ECO:0000256" key="7">
    <source>
        <dbReference type="ARBA" id="ARBA00023136"/>
    </source>
</evidence>
<evidence type="ECO:0000313" key="11">
    <source>
        <dbReference type="Proteomes" id="UP000009026"/>
    </source>
</evidence>
<dbReference type="eggNOG" id="COG1807">
    <property type="taxonomic scope" value="Bacteria"/>
</dbReference>
<evidence type="ECO:0000256" key="1">
    <source>
        <dbReference type="ARBA" id="ARBA00004651"/>
    </source>
</evidence>
<dbReference type="InterPro" id="IPR050297">
    <property type="entry name" value="LipidA_mod_glycosyltrf_83"/>
</dbReference>
<dbReference type="AlphaFoldDB" id="A0A0H4WNE6"/>
<feature type="transmembrane region" description="Helical" evidence="8">
    <location>
        <begin position="354"/>
        <end position="374"/>
    </location>
</feature>
<keyword evidence="3" id="KW-0328">Glycosyltransferase</keyword>
<evidence type="ECO:0000256" key="4">
    <source>
        <dbReference type="ARBA" id="ARBA00022679"/>
    </source>
</evidence>
<evidence type="ECO:0000256" key="6">
    <source>
        <dbReference type="ARBA" id="ARBA00022989"/>
    </source>
</evidence>
<dbReference type="EMBL" id="CP012109">
    <property type="protein sequence ID" value="AKQ64966.1"/>
    <property type="molecule type" value="Genomic_DNA"/>
</dbReference>
<feature type="domain" description="Glycosyltransferase RgtA/B/C/D-like" evidence="9">
    <location>
        <begin position="86"/>
        <end position="232"/>
    </location>
</feature>
<organism evidence="10 11">
    <name type="scientific">Pseudomyxococcus hansupus</name>
    <dbReference type="NCBI Taxonomy" id="1297742"/>
    <lineage>
        <taxon>Bacteria</taxon>
        <taxon>Pseudomonadati</taxon>
        <taxon>Myxococcota</taxon>
        <taxon>Myxococcia</taxon>
        <taxon>Myxococcales</taxon>
        <taxon>Cystobacterineae</taxon>
        <taxon>Myxococcaceae</taxon>
        <taxon>Pseudomyxococcus</taxon>
    </lineage>
</organism>
<reference evidence="10 11" key="1">
    <citation type="journal article" date="2016" name="PLoS ONE">
        <title>Complete Genome Sequence and Comparative Genomics of a Novel Myxobacterium Myxococcus hansupus.</title>
        <authorList>
            <person name="Sharma G."/>
            <person name="Narwani T."/>
            <person name="Subramanian S."/>
        </authorList>
    </citation>
    <scope>NUCLEOTIDE SEQUENCE [LARGE SCALE GENOMIC DNA]</scope>
    <source>
        <strain evidence="11">mixupus</strain>
    </source>
</reference>
<keyword evidence="6 8" id="KW-1133">Transmembrane helix</keyword>
<dbReference type="KEGG" id="mym:A176_001878"/>
<evidence type="ECO:0000313" key="10">
    <source>
        <dbReference type="EMBL" id="AKQ64966.1"/>
    </source>
</evidence>
<feature type="transmembrane region" description="Helical" evidence="8">
    <location>
        <begin position="18"/>
        <end position="37"/>
    </location>
</feature>
<proteinExistence type="predicted"/>
<feature type="transmembrane region" description="Helical" evidence="8">
    <location>
        <begin position="327"/>
        <end position="347"/>
    </location>
</feature>
<keyword evidence="5 8" id="KW-0812">Transmembrane</keyword>
<dbReference type="Pfam" id="PF13231">
    <property type="entry name" value="PMT_2"/>
    <property type="match status" value="1"/>
</dbReference>
<name>A0A0H4WNE6_9BACT</name>
<dbReference type="PANTHER" id="PTHR33908">
    <property type="entry name" value="MANNOSYLTRANSFERASE YKCB-RELATED"/>
    <property type="match status" value="1"/>
</dbReference>
<accession>A0A0H4WNE6</accession>
<dbReference type="GO" id="GO:0016763">
    <property type="term" value="F:pentosyltransferase activity"/>
    <property type="evidence" value="ECO:0007669"/>
    <property type="project" value="TreeGrafter"/>
</dbReference>
<dbReference type="GO" id="GO:0009103">
    <property type="term" value="P:lipopolysaccharide biosynthetic process"/>
    <property type="evidence" value="ECO:0007669"/>
    <property type="project" value="UniProtKB-ARBA"/>
</dbReference>
<evidence type="ECO:0000256" key="2">
    <source>
        <dbReference type="ARBA" id="ARBA00022475"/>
    </source>
</evidence>